<dbReference type="GO" id="GO:0006281">
    <property type="term" value="P:DNA repair"/>
    <property type="evidence" value="ECO:0007669"/>
    <property type="project" value="UniProtKB-KW"/>
</dbReference>
<evidence type="ECO:0000256" key="4">
    <source>
        <dbReference type="ARBA" id="ARBA00022603"/>
    </source>
</evidence>
<dbReference type="GO" id="GO:0008270">
    <property type="term" value="F:zinc ion binding"/>
    <property type="evidence" value="ECO:0007669"/>
    <property type="project" value="InterPro"/>
</dbReference>
<dbReference type="AlphaFoldDB" id="A0A7G1Q9T1"/>
<dbReference type="GO" id="GO:0003908">
    <property type="term" value="F:methylated-DNA-[protein]-cysteine S-methyltransferase activity"/>
    <property type="evidence" value="ECO:0007669"/>
    <property type="project" value="UniProtKB-EC"/>
</dbReference>
<dbReference type="SUPFAM" id="SSF57884">
    <property type="entry name" value="Ada DNA repair protein, N-terminal domain (N-Ada 10)"/>
    <property type="match status" value="1"/>
</dbReference>
<comment type="similarity">
    <text evidence="2">Belongs to the MGMT family.</text>
</comment>
<evidence type="ECO:0000256" key="2">
    <source>
        <dbReference type="ARBA" id="ARBA00008711"/>
    </source>
</evidence>
<dbReference type="Proteomes" id="UP000516072">
    <property type="component" value="Chromosome"/>
</dbReference>
<keyword evidence="5 12" id="KW-0808">Transferase</keyword>
<dbReference type="NCBIfam" id="TIGR00589">
    <property type="entry name" value="ogt"/>
    <property type="match status" value="1"/>
</dbReference>
<evidence type="ECO:0000256" key="5">
    <source>
        <dbReference type="ARBA" id="ARBA00022679"/>
    </source>
</evidence>
<evidence type="ECO:0000256" key="3">
    <source>
        <dbReference type="ARBA" id="ARBA00011918"/>
    </source>
</evidence>
<protein>
    <recommendedName>
        <fullName evidence="3">methylated-DNA--[protein]-cysteine S-methyltransferase</fullName>
        <ecNumber evidence="3">2.1.1.63</ecNumber>
    </recommendedName>
</protein>
<dbReference type="PANTHER" id="PTHR10815:SF14">
    <property type="entry name" value="BIFUNCTIONAL TRANSCRIPTIONAL ACTIVATOR_DNA REPAIR ENZYME ADA"/>
    <property type="match status" value="1"/>
</dbReference>
<dbReference type="Gene3D" id="1.10.10.10">
    <property type="entry name" value="Winged helix-like DNA-binding domain superfamily/Winged helix DNA-binding domain"/>
    <property type="match status" value="1"/>
</dbReference>
<dbReference type="InterPro" id="IPR035451">
    <property type="entry name" value="Ada-like_dom_sf"/>
</dbReference>
<dbReference type="InterPro" id="IPR001497">
    <property type="entry name" value="MethylDNA_cys_MeTrfase_AS"/>
</dbReference>
<dbReference type="PANTHER" id="PTHR10815">
    <property type="entry name" value="METHYLATED-DNA--PROTEIN-CYSTEINE METHYLTRANSFERASE"/>
    <property type="match status" value="1"/>
</dbReference>
<dbReference type="PROSITE" id="PS00374">
    <property type="entry name" value="MGMT"/>
    <property type="match status" value="1"/>
</dbReference>
<evidence type="ECO:0000256" key="6">
    <source>
        <dbReference type="ARBA" id="ARBA00022763"/>
    </source>
</evidence>
<keyword evidence="8" id="KW-0234">DNA repair</keyword>
<organism evidence="12 13">
    <name type="scientific">Candidatus Nitrosacidococcus tergens</name>
    <dbReference type="NCBI Taxonomy" id="553981"/>
    <lineage>
        <taxon>Bacteria</taxon>
        <taxon>Pseudomonadati</taxon>
        <taxon>Pseudomonadota</taxon>
        <taxon>Gammaproteobacteria</taxon>
        <taxon>Chromatiales</taxon>
        <taxon>Chromatiaceae</taxon>
        <taxon>Candidatus Nitrosacidococcus</taxon>
    </lineage>
</organism>
<dbReference type="Pfam" id="PF02805">
    <property type="entry name" value="Ada_Zn_binding"/>
    <property type="match status" value="1"/>
</dbReference>
<dbReference type="InterPro" id="IPR036217">
    <property type="entry name" value="MethylDNA_cys_MeTrfase_DNAb"/>
</dbReference>
<name>A0A7G1Q9T1_9GAMM</name>
<dbReference type="InterPro" id="IPR004026">
    <property type="entry name" value="Ada_DNA_repair_Zn-bd"/>
</dbReference>
<gene>
    <name evidence="12" type="primary">ada</name>
    <name evidence="12" type="ORF">NSCAC_0755</name>
</gene>
<evidence type="ECO:0000313" key="13">
    <source>
        <dbReference type="Proteomes" id="UP000516072"/>
    </source>
</evidence>
<comment type="catalytic activity">
    <reaction evidence="9">
        <text>a 6-O-methyl-2'-deoxyguanosine in DNA + L-cysteinyl-[protein] = S-methyl-L-cysteinyl-[protein] + a 2'-deoxyguanosine in DNA</text>
        <dbReference type="Rhea" id="RHEA:24000"/>
        <dbReference type="Rhea" id="RHEA-COMP:10131"/>
        <dbReference type="Rhea" id="RHEA-COMP:10132"/>
        <dbReference type="Rhea" id="RHEA-COMP:11367"/>
        <dbReference type="Rhea" id="RHEA-COMP:11368"/>
        <dbReference type="ChEBI" id="CHEBI:29950"/>
        <dbReference type="ChEBI" id="CHEBI:82612"/>
        <dbReference type="ChEBI" id="CHEBI:85445"/>
        <dbReference type="ChEBI" id="CHEBI:85448"/>
        <dbReference type="EC" id="2.1.1.63"/>
    </reaction>
</comment>
<dbReference type="KEGG" id="ntg:NSCAC_0755"/>
<evidence type="ECO:0000256" key="9">
    <source>
        <dbReference type="ARBA" id="ARBA00049348"/>
    </source>
</evidence>
<dbReference type="SUPFAM" id="SSF53155">
    <property type="entry name" value="Methylated DNA-protein cysteine methyltransferase domain"/>
    <property type="match status" value="1"/>
</dbReference>
<evidence type="ECO:0000259" key="11">
    <source>
        <dbReference type="Pfam" id="PF02805"/>
    </source>
</evidence>
<evidence type="ECO:0000256" key="7">
    <source>
        <dbReference type="ARBA" id="ARBA00023159"/>
    </source>
</evidence>
<sequence>MESIVETRNQITQDPRWFSLTIRDSNADGSFVYSVKTTKVYCLPSCPSPISSPENVSFYRNYKEAERAGFRPCKRCNPRDYLLSNKNRVVKIVFGVQKSSLGWVLAAQRTGKKGVCAVLFGETQDKLIVDLQTYFPAAQLVNNAAVFDEVFKKIIASIEDPTVQLNIPLDIQGTEFQQRVWHTLCHIPLGETWSYTKVATHLGLPAKSARAVAGACAANKIAIAIPCHRVVRSNGNLSGYRWGIDRKRTLLHQENICSKNKRNLLRNEPI</sequence>
<dbReference type="EC" id="2.1.1.63" evidence="3"/>
<dbReference type="InterPro" id="IPR014048">
    <property type="entry name" value="MethylDNA_cys_MeTrfase_DNA-bd"/>
</dbReference>
<comment type="catalytic activity">
    <reaction evidence="1">
        <text>a 4-O-methyl-thymidine in DNA + L-cysteinyl-[protein] = a thymidine in DNA + S-methyl-L-cysteinyl-[protein]</text>
        <dbReference type="Rhea" id="RHEA:53428"/>
        <dbReference type="Rhea" id="RHEA-COMP:10131"/>
        <dbReference type="Rhea" id="RHEA-COMP:10132"/>
        <dbReference type="Rhea" id="RHEA-COMP:13555"/>
        <dbReference type="Rhea" id="RHEA-COMP:13556"/>
        <dbReference type="ChEBI" id="CHEBI:29950"/>
        <dbReference type="ChEBI" id="CHEBI:82612"/>
        <dbReference type="ChEBI" id="CHEBI:137386"/>
        <dbReference type="ChEBI" id="CHEBI:137387"/>
        <dbReference type="EC" id="2.1.1.63"/>
    </reaction>
</comment>
<dbReference type="InterPro" id="IPR036631">
    <property type="entry name" value="MGMT_N_sf"/>
</dbReference>
<evidence type="ECO:0000259" key="10">
    <source>
        <dbReference type="Pfam" id="PF01035"/>
    </source>
</evidence>
<keyword evidence="4 12" id="KW-0489">Methyltransferase</keyword>
<dbReference type="CDD" id="cd06445">
    <property type="entry name" value="ATase"/>
    <property type="match status" value="1"/>
</dbReference>
<accession>A0A7G1Q9T1</accession>
<keyword evidence="13" id="KW-1185">Reference proteome</keyword>
<keyword evidence="7" id="KW-0010">Activator</keyword>
<dbReference type="InterPro" id="IPR036388">
    <property type="entry name" value="WH-like_DNA-bd_sf"/>
</dbReference>
<dbReference type="Gene3D" id="3.30.160.70">
    <property type="entry name" value="Methylated DNA-protein cysteine methyltransferase domain"/>
    <property type="match status" value="1"/>
</dbReference>
<feature type="domain" description="Ada DNA repair metal-binding" evidence="11">
    <location>
        <begin position="16"/>
        <end position="78"/>
    </location>
</feature>
<dbReference type="FunFam" id="1.10.10.10:FF:000214">
    <property type="entry name" value="Methylated-DNA--protein-cysteine methyltransferase"/>
    <property type="match status" value="1"/>
</dbReference>
<dbReference type="GO" id="GO:0003677">
    <property type="term" value="F:DNA binding"/>
    <property type="evidence" value="ECO:0007669"/>
    <property type="project" value="InterPro"/>
</dbReference>
<dbReference type="Gene3D" id="3.40.10.10">
    <property type="entry name" value="DNA Methylphosphotriester Repair Domain"/>
    <property type="match status" value="1"/>
</dbReference>
<reference evidence="12 13" key="1">
    <citation type="submission" date="2020-03" db="EMBL/GenBank/DDBJ databases">
        <authorList>
            <person name="Picone N."/>
        </authorList>
    </citation>
    <scope>NUCLEOTIDE SEQUENCE [LARGE SCALE GENOMIC DNA]</scope>
    <source>
        <strain evidence="12">NSCAC1</strain>
    </source>
</reference>
<feature type="domain" description="Methylated-DNA-[protein]-cysteine S-methyltransferase DNA binding" evidence="10">
    <location>
        <begin position="175"/>
        <end position="255"/>
    </location>
</feature>
<dbReference type="GO" id="GO:0006355">
    <property type="term" value="P:regulation of DNA-templated transcription"/>
    <property type="evidence" value="ECO:0007669"/>
    <property type="project" value="InterPro"/>
</dbReference>
<evidence type="ECO:0000256" key="8">
    <source>
        <dbReference type="ARBA" id="ARBA00023204"/>
    </source>
</evidence>
<evidence type="ECO:0000313" key="12">
    <source>
        <dbReference type="EMBL" id="CAB1275615.1"/>
    </source>
</evidence>
<keyword evidence="6" id="KW-0227">DNA damage</keyword>
<dbReference type="SUPFAM" id="SSF46767">
    <property type="entry name" value="Methylated DNA-protein cysteine methyltransferase, C-terminal domain"/>
    <property type="match status" value="1"/>
</dbReference>
<dbReference type="GO" id="GO:0032259">
    <property type="term" value="P:methylation"/>
    <property type="evidence" value="ECO:0007669"/>
    <property type="project" value="UniProtKB-KW"/>
</dbReference>
<dbReference type="Pfam" id="PF01035">
    <property type="entry name" value="DNA_binding_1"/>
    <property type="match status" value="1"/>
</dbReference>
<proteinExistence type="inferred from homology"/>
<evidence type="ECO:0000256" key="1">
    <source>
        <dbReference type="ARBA" id="ARBA00001286"/>
    </source>
</evidence>
<dbReference type="EMBL" id="LR778175">
    <property type="protein sequence ID" value="CAB1275615.1"/>
    <property type="molecule type" value="Genomic_DNA"/>
</dbReference>